<proteinExistence type="predicted"/>
<name>A0ABD5W344_9EURY</name>
<dbReference type="EMBL" id="JBHSZI010000002">
    <property type="protein sequence ID" value="MFC7059791.1"/>
    <property type="molecule type" value="Genomic_DNA"/>
</dbReference>
<feature type="compositionally biased region" description="Basic and acidic residues" evidence="1">
    <location>
        <begin position="286"/>
        <end position="301"/>
    </location>
</feature>
<evidence type="ECO:0000313" key="2">
    <source>
        <dbReference type="EMBL" id="MFC7059791.1"/>
    </source>
</evidence>
<reference evidence="3" key="1">
    <citation type="journal article" date="2014" name="Int. J. Syst. Evol. Microbiol.">
        <title>Complete genome sequence of Corynebacterium casei LMG S-19264T (=DSM 44701T), isolated from a smear-ripened cheese.</title>
        <authorList>
            <consortium name="US DOE Joint Genome Institute (JGI-PGF)"/>
            <person name="Walter F."/>
            <person name="Albersmeier A."/>
            <person name="Kalinowski J."/>
            <person name="Ruckert C."/>
        </authorList>
    </citation>
    <scope>NUCLEOTIDE SEQUENCE [LARGE SCALE GENOMIC DNA]</scope>
    <source>
        <strain evidence="3">CGMCC 1.12553</strain>
    </source>
</reference>
<protein>
    <recommendedName>
        <fullName evidence="6">HTH marR-type domain-containing protein</fullName>
    </recommendedName>
</protein>
<reference evidence="5" key="2">
    <citation type="journal article" date="2019" name="Int. J. Syst. Evol. Microbiol.">
        <title>The Global Catalogue of Microorganisms (GCM) 10K type strain sequencing project: providing services to taxonomists for standard genome sequencing and annotation.</title>
        <authorList>
            <consortium name="The Broad Institute Genomics Platform"/>
            <consortium name="The Broad Institute Genome Sequencing Center for Infectious Disease"/>
            <person name="Wu L."/>
            <person name="Ma J."/>
        </authorList>
    </citation>
    <scope>NUCLEOTIDE SEQUENCE [LARGE SCALE GENOMIC DNA]</scope>
    <source>
        <strain evidence="5">JCM 30072</strain>
    </source>
</reference>
<organism evidence="3 5">
    <name type="scientific">Halovenus salina</name>
    <dbReference type="NCBI Taxonomy" id="1510225"/>
    <lineage>
        <taxon>Archaea</taxon>
        <taxon>Methanobacteriati</taxon>
        <taxon>Methanobacteriota</taxon>
        <taxon>Stenosarchaea group</taxon>
        <taxon>Halobacteria</taxon>
        <taxon>Halobacteriales</taxon>
        <taxon>Haloarculaceae</taxon>
        <taxon>Halovenus</taxon>
    </lineage>
</organism>
<dbReference type="EMBL" id="JBHSZI010000002">
    <property type="protein sequence ID" value="MFC7059808.1"/>
    <property type="molecule type" value="Genomic_DNA"/>
</dbReference>
<sequence length="301" mass="32636">MNDERVRAVLARLREHHGDGLETAITTAQVERAVRTVLDDVASEEIGEENTMHYGEEKSRNDFADERAGYLYGCMDPGDEMILDVLAVLDLDAVPATATTDDGDTVREKGRTFDGEDADTARAVLASVRENHVAQAAGRYARNADDPDSRATVYVHTDAVPAGYADYQVSGVEWLPTDTQREIIDELTTRPNATTRDLADAVGCTKEHARETLQRLTDRDLVERREGAGEHGADVYQADGVEDVVGEVVETTNDPLCNPNRWSLAICDLHTSPNADTPAGTSSSDVKGRATGDDPPPDRGG</sequence>
<dbReference type="Gene3D" id="1.10.10.10">
    <property type="entry name" value="Winged helix-like DNA-binding domain superfamily/Winged helix DNA-binding domain"/>
    <property type="match status" value="1"/>
</dbReference>
<comment type="caution">
    <text evidence="3">The sequence shown here is derived from an EMBL/GenBank/DDBJ whole genome shotgun (WGS) entry which is preliminary data.</text>
</comment>
<evidence type="ECO:0000313" key="4">
    <source>
        <dbReference type="EMBL" id="MFC7059808.1"/>
    </source>
</evidence>
<gene>
    <name evidence="2" type="ORF">ACFQQG_18360</name>
    <name evidence="3" type="ORF">ACFQQG_18405</name>
    <name evidence="4" type="ORF">ACFQQG_18445</name>
</gene>
<accession>A0ABD5W344</accession>
<dbReference type="SUPFAM" id="SSF46785">
    <property type="entry name" value="Winged helix' DNA-binding domain"/>
    <property type="match status" value="1"/>
</dbReference>
<evidence type="ECO:0008006" key="6">
    <source>
        <dbReference type="Google" id="ProtNLM"/>
    </source>
</evidence>
<evidence type="ECO:0000313" key="5">
    <source>
        <dbReference type="Proteomes" id="UP001596445"/>
    </source>
</evidence>
<dbReference type="EMBL" id="JBHSZI010000002">
    <property type="protein sequence ID" value="MFC7059800.1"/>
    <property type="molecule type" value="Genomic_DNA"/>
</dbReference>
<dbReference type="Proteomes" id="UP001596445">
    <property type="component" value="Unassembled WGS sequence"/>
</dbReference>
<dbReference type="InterPro" id="IPR036390">
    <property type="entry name" value="WH_DNA-bd_sf"/>
</dbReference>
<keyword evidence="5" id="KW-1185">Reference proteome</keyword>
<evidence type="ECO:0000256" key="1">
    <source>
        <dbReference type="SAM" id="MobiDB-lite"/>
    </source>
</evidence>
<evidence type="ECO:0000313" key="3">
    <source>
        <dbReference type="EMBL" id="MFC7059800.1"/>
    </source>
</evidence>
<reference evidence="3" key="3">
    <citation type="submission" date="2024-09" db="EMBL/GenBank/DDBJ databases">
        <authorList>
            <person name="Sun Q."/>
        </authorList>
    </citation>
    <scope>NUCLEOTIDE SEQUENCE</scope>
    <source>
        <strain evidence="3">CGMCC 1.12553</strain>
    </source>
</reference>
<feature type="region of interest" description="Disordered" evidence="1">
    <location>
        <begin position="270"/>
        <end position="301"/>
    </location>
</feature>
<dbReference type="RefSeq" id="WP_382187103.1">
    <property type="nucleotide sequence ID" value="NZ_JBHSZI010000002.1"/>
</dbReference>
<feature type="compositionally biased region" description="Polar residues" evidence="1">
    <location>
        <begin position="271"/>
        <end position="285"/>
    </location>
</feature>
<dbReference type="AlphaFoldDB" id="A0ABD5W344"/>
<dbReference type="InterPro" id="IPR036388">
    <property type="entry name" value="WH-like_DNA-bd_sf"/>
</dbReference>